<evidence type="ECO:0000256" key="1">
    <source>
        <dbReference type="SAM" id="MobiDB-lite"/>
    </source>
</evidence>
<dbReference type="Proteomes" id="UP000299102">
    <property type="component" value="Unassembled WGS sequence"/>
</dbReference>
<evidence type="ECO:0000313" key="2">
    <source>
        <dbReference type="EMBL" id="GBP47707.1"/>
    </source>
</evidence>
<gene>
    <name evidence="2" type="ORF">EVAR_14238_1</name>
</gene>
<organism evidence="2 3">
    <name type="scientific">Eumeta variegata</name>
    <name type="common">Bagworm moth</name>
    <name type="synonym">Eumeta japonica</name>
    <dbReference type="NCBI Taxonomy" id="151549"/>
    <lineage>
        <taxon>Eukaryota</taxon>
        <taxon>Metazoa</taxon>
        <taxon>Ecdysozoa</taxon>
        <taxon>Arthropoda</taxon>
        <taxon>Hexapoda</taxon>
        <taxon>Insecta</taxon>
        <taxon>Pterygota</taxon>
        <taxon>Neoptera</taxon>
        <taxon>Endopterygota</taxon>
        <taxon>Lepidoptera</taxon>
        <taxon>Glossata</taxon>
        <taxon>Ditrysia</taxon>
        <taxon>Tineoidea</taxon>
        <taxon>Psychidae</taxon>
        <taxon>Oiketicinae</taxon>
        <taxon>Eumeta</taxon>
    </lineage>
</organism>
<feature type="compositionally biased region" description="Basic and acidic residues" evidence="1">
    <location>
        <begin position="132"/>
        <end position="142"/>
    </location>
</feature>
<proteinExistence type="predicted"/>
<name>A0A4C1WC54_EUMVA</name>
<dbReference type="EMBL" id="BGZK01000508">
    <property type="protein sequence ID" value="GBP47707.1"/>
    <property type="molecule type" value="Genomic_DNA"/>
</dbReference>
<feature type="region of interest" description="Disordered" evidence="1">
    <location>
        <begin position="113"/>
        <end position="142"/>
    </location>
</feature>
<sequence>MLGLLSNVRDGLTCPAKHADNLGKARESVQSRRTLVPNDGRRATEVPLKIYRRDTRQLLPSPACQVDGRRTRTALDSTVSIFIIAAFVEYERSHDRAMSPVASPVFPVRERSSAPMDIRNPGGVSSESTAFRAEKGHLMDKN</sequence>
<protein>
    <submittedName>
        <fullName evidence="2">Uncharacterized protein</fullName>
    </submittedName>
</protein>
<dbReference type="AlphaFoldDB" id="A0A4C1WC54"/>
<reference evidence="2 3" key="1">
    <citation type="journal article" date="2019" name="Commun. Biol.">
        <title>The bagworm genome reveals a unique fibroin gene that provides high tensile strength.</title>
        <authorList>
            <person name="Kono N."/>
            <person name="Nakamura H."/>
            <person name="Ohtoshi R."/>
            <person name="Tomita M."/>
            <person name="Numata K."/>
            <person name="Arakawa K."/>
        </authorList>
    </citation>
    <scope>NUCLEOTIDE SEQUENCE [LARGE SCALE GENOMIC DNA]</scope>
</reference>
<keyword evidence="3" id="KW-1185">Reference proteome</keyword>
<accession>A0A4C1WC54</accession>
<evidence type="ECO:0000313" key="3">
    <source>
        <dbReference type="Proteomes" id="UP000299102"/>
    </source>
</evidence>
<comment type="caution">
    <text evidence="2">The sequence shown here is derived from an EMBL/GenBank/DDBJ whole genome shotgun (WGS) entry which is preliminary data.</text>
</comment>